<sequence>MSKFWKFITNKSEDGQEENVELRIQGDIVSDDDVWIYEWLEMDHASPNAFRDELNEYDGKDITVWIDSYGGDVFAAAGIYNALKNHNGKITTKIDGKAMSAASVIAMAGDKVMMSPVAIMMIHNPLSSVQGYASDMRKQADVLDSVKESIVNAYQLKSGRSRNKISQMMDDETWMDANTAMKNGFADEMLYTDKEEDEPKNKAINFCFNRLAIQNCAKDSMQKLIKIEESRNIQEPKDDIKAVLEKINDKFDKINDRLDELEDKAPKEPEPKDEEKIKQLKAKLALKCRLL</sequence>
<keyword evidence="9" id="KW-1185">Reference proteome</keyword>
<keyword evidence="5" id="KW-0720">Serine protease</keyword>
<evidence type="ECO:0000256" key="5">
    <source>
        <dbReference type="ARBA" id="ARBA00022825"/>
    </source>
</evidence>
<protein>
    <recommendedName>
        <fullName evidence="6">ATP-dependent Clp protease proteolytic subunit</fullName>
    </recommendedName>
</protein>
<comment type="similarity">
    <text evidence="1 6">Belongs to the peptidase S14 family.</text>
</comment>
<reference evidence="8 9" key="1">
    <citation type="submission" date="2024-08" db="EMBL/GenBank/DDBJ databases">
        <title>Clostridium lapicellarii sp. nov., and Clostridium renhuaiense sp. nov., two species isolated from the mud in a fermentation cellar used for producing sauce-flavour Chinese liquors.</title>
        <authorList>
            <person name="Yang F."/>
            <person name="Wang H."/>
            <person name="Chen L.Q."/>
            <person name="Zhou N."/>
            <person name="Lu J.J."/>
            <person name="Pu X.X."/>
            <person name="Wan B."/>
            <person name="Wang L."/>
            <person name="Liu S.J."/>
        </authorList>
    </citation>
    <scope>NUCLEOTIDE SEQUENCE [LARGE SCALE GENOMIC DNA]</scope>
    <source>
        <strain evidence="8 9">MT-113</strain>
    </source>
</reference>
<evidence type="ECO:0000313" key="8">
    <source>
        <dbReference type="EMBL" id="MEY8763348.1"/>
    </source>
</evidence>
<dbReference type="CDD" id="cd07016">
    <property type="entry name" value="S14_ClpP_1"/>
    <property type="match status" value="1"/>
</dbReference>
<evidence type="ECO:0000256" key="3">
    <source>
        <dbReference type="ARBA" id="ARBA00022670"/>
    </source>
</evidence>
<name>A0ABV4DVS6_9CLOT</name>
<dbReference type="Gene3D" id="3.90.226.10">
    <property type="entry name" value="2-enoyl-CoA Hydratase, Chain A, domain 1"/>
    <property type="match status" value="1"/>
</dbReference>
<dbReference type="Pfam" id="PF00574">
    <property type="entry name" value="CLP_protease"/>
    <property type="match status" value="1"/>
</dbReference>
<dbReference type="InterPro" id="IPR023562">
    <property type="entry name" value="ClpP/TepA"/>
</dbReference>
<evidence type="ECO:0000256" key="4">
    <source>
        <dbReference type="ARBA" id="ARBA00022801"/>
    </source>
</evidence>
<dbReference type="GO" id="GO:0008233">
    <property type="term" value="F:peptidase activity"/>
    <property type="evidence" value="ECO:0007669"/>
    <property type="project" value="UniProtKB-KW"/>
</dbReference>
<feature type="coiled-coil region" evidence="7">
    <location>
        <begin position="237"/>
        <end position="264"/>
    </location>
</feature>
<dbReference type="PRINTS" id="PR00127">
    <property type="entry name" value="CLPPROTEASEP"/>
</dbReference>
<dbReference type="PANTHER" id="PTHR10381:SF70">
    <property type="entry name" value="ATP-DEPENDENT CLP PROTEASE PROTEOLYTIC SUBUNIT"/>
    <property type="match status" value="1"/>
</dbReference>
<keyword evidence="4 8" id="KW-0378">Hydrolase</keyword>
<evidence type="ECO:0000256" key="6">
    <source>
        <dbReference type="RuleBase" id="RU003567"/>
    </source>
</evidence>
<evidence type="ECO:0000256" key="1">
    <source>
        <dbReference type="ARBA" id="ARBA00007039"/>
    </source>
</evidence>
<accession>A0ABV4DVS6</accession>
<dbReference type="PANTHER" id="PTHR10381">
    <property type="entry name" value="ATP-DEPENDENT CLP PROTEASE PROTEOLYTIC SUBUNIT"/>
    <property type="match status" value="1"/>
</dbReference>
<organism evidence="8 9">
    <name type="scientific">Clostridium lapidicellarium</name>
    <dbReference type="NCBI Taxonomy" id="3240931"/>
    <lineage>
        <taxon>Bacteria</taxon>
        <taxon>Bacillati</taxon>
        <taxon>Bacillota</taxon>
        <taxon>Clostridia</taxon>
        <taxon>Eubacteriales</taxon>
        <taxon>Clostridiaceae</taxon>
        <taxon>Clostridium</taxon>
    </lineage>
</organism>
<dbReference type="NCBIfam" id="NF045542">
    <property type="entry name" value="Clp_rel_HeadMat"/>
    <property type="match status" value="1"/>
</dbReference>
<gene>
    <name evidence="8" type="ORF">AB8S09_06800</name>
</gene>
<evidence type="ECO:0000313" key="9">
    <source>
        <dbReference type="Proteomes" id="UP001565220"/>
    </source>
</evidence>
<keyword evidence="2" id="KW-0963">Cytoplasm</keyword>
<evidence type="ECO:0000256" key="2">
    <source>
        <dbReference type="ARBA" id="ARBA00022490"/>
    </source>
</evidence>
<comment type="caution">
    <text evidence="8">The sequence shown here is derived from an EMBL/GenBank/DDBJ whole genome shotgun (WGS) entry which is preliminary data.</text>
</comment>
<dbReference type="EMBL" id="JBGFFE010000007">
    <property type="protein sequence ID" value="MEY8763348.1"/>
    <property type="molecule type" value="Genomic_DNA"/>
</dbReference>
<proteinExistence type="inferred from homology"/>
<evidence type="ECO:0000256" key="7">
    <source>
        <dbReference type="SAM" id="Coils"/>
    </source>
</evidence>
<dbReference type="GO" id="GO:0006508">
    <property type="term" value="P:proteolysis"/>
    <property type="evidence" value="ECO:0007669"/>
    <property type="project" value="UniProtKB-KW"/>
</dbReference>
<dbReference type="RefSeq" id="WP_369868752.1">
    <property type="nucleotide sequence ID" value="NZ_JBGFFE010000007.1"/>
</dbReference>
<dbReference type="SUPFAM" id="SSF52096">
    <property type="entry name" value="ClpP/crotonase"/>
    <property type="match status" value="1"/>
</dbReference>
<dbReference type="InterPro" id="IPR029045">
    <property type="entry name" value="ClpP/crotonase-like_dom_sf"/>
</dbReference>
<keyword evidence="7" id="KW-0175">Coiled coil</keyword>
<dbReference type="Proteomes" id="UP001565220">
    <property type="component" value="Unassembled WGS sequence"/>
</dbReference>
<keyword evidence="3 8" id="KW-0645">Protease</keyword>
<dbReference type="InterPro" id="IPR001907">
    <property type="entry name" value="ClpP"/>
</dbReference>